<feature type="region of interest" description="Disordered" evidence="11">
    <location>
        <begin position="379"/>
        <end position="404"/>
    </location>
</feature>
<keyword evidence="13" id="KW-1185">Reference proteome</keyword>
<evidence type="ECO:0000256" key="9">
    <source>
        <dbReference type="PIRSR" id="PIRSR601233-2"/>
    </source>
</evidence>
<dbReference type="InterPro" id="IPR001233">
    <property type="entry name" value="RtcB"/>
</dbReference>
<dbReference type="Pfam" id="PF01139">
    <property type="entry name" value="RtcB"/>
    <property type="match status" value="2"/>
</dbReference>
<keyword evidence="3 10" id="KW-0479">Metal-binding</keyword>
<evidence type="ECO:0000256" key="4">
    <source>
        <dbReference type="ARBA" id="ARBA00022741"/>
    </source>
</evidence>
<feature type="binding site" evidence="9">
    <location>
        <begin position="373"/>
        <end position="374"/>
    </location>
    <ligand>
        <name>GMP</name>
        <dbReference type="ChEBI" id="CHEBI:58115"/>
    </ligand>
</feature>
<comment type="caution">
    <text evidence="12">The sequence shown here is derived from an EMBL/GenBank/DDBJ whole genome shotgun (WGS) entry which is preliminary data.</text>
</comment>
<dbReference type="SUPFAM" id="SSF103365">
    <property type="entry name" value="Hypothetical protein PH1602"/>
    <property type="match status" value="1"/>
</dbReference>
<feature type="binding site" evidence="10">
    <location>
        <position position="275"/>
    </location>
    <ligand>
        <name>Mn(2+)</name>
        <dbReference type="ChEBI" id="CHEBI:29035"/>
        <label>2</label>
    </ligand>
</feature>
<dbReference type="GO" id="GO:0046872">
    <property type="term" value="F:metal ion binding"/>
    <property type="evidence" value="ECO:0007669"/>
    <property type="project" value="UniProtKB-KW"/>
</dbReference>
<proteinExistence type="predicted"/>
<evidence type="ECO:0000256" key="2">
    <source>
        <dbReference type="ARBA" id="ARBA00022598"/>
    </source>
</evidence>
<feature type="compositionally biased region" description="Low complexity" evidence="11">
    <location>
        <begin position="394"/>
        <end position="403"/>
    </location>
</feature>
<dbReference type="PANTHER" id="PTHR11118">
    <property type="entry name" value="RNA-SPLICING LIGASE RTCB HOMOLOG"/>
    <property type="match status" value="1"/>
</dbReference>
<dbReference type="OrthoDB" id="10249697at2759"/>
<evidence type="ECO:0000256" key="6">
    <source>
        <dbReference type="ARBA" id="ARBA00023211"/>
    </source>
</evidence>
<keyword evidence="4 9" id="KW-0547">Nucleotide-binding</keyword>
<dbReference type="GO" id="GO:0006396">
    <property type="term" value="P:RNA processing"/>
    <property type="evidence" value="ECO:0007669"/>
    <property type="project" value="InterPro"/>
</dbReference>
<dbReference type="AlphaFoldDB" id="A0A9P4UDF5"/>
<dbReference type="Gene3D" id="3.90.1860.10">
    <property type="entry name" value="tRNA-splicing ligase RtcB"/>
    <property type="match status" value="1"/>
</dbReference>
<gene>
    <name evidence="12" type="ORF">P171DRAFT_231752</name>
</gene>
<evidence type="ECO:0000313" key="13">
    <source>
        <dbReference type="Proteomes" id="UP000799764"/>
    </source>
</evidence>
<evidence type="ECO:0000313" key="12">
    <source>
        <dbReference type="EMBL" id="KAF2447784.1"/>
    </source>
</evidence>
<dbReference type="PANTHER" id="PTHR11118:SF1">
    <property type="entry name" value="RNA-SPLICING LIGASE RTCB HOMOLOG"/>
    <property type="match status" value="1"/>
</dbReference>
<keyword evidence="2" id="KW-0436">Ligase</keyword>
<dbReference type="GO" id="GO:0003972">
    <property type="term" value="F:RNA ligase (ATP) activity"/>
    <property type="evidence" value="ECO:0007669"/>
    <property type="project" value="TreeGrafter"/>
</dbReference>
<evidence type="ECO:0000256" key="10">
    <source>
        <dbReference type="PIRSR" id="PIRSR601233-3"/>
    </source>
</evidence>
<evidence type="ECO:0000256" key="5">
    <source>
        <dbReference type="ARBA" id="ARBA00023134"/>
    </source>
</evidence>
<dbReference type="InterPro" id="IPR036025">
    <property type="entry name" value="RtcB-like_sf"/>
</dbReference>
<accession>A0A9P4UDF5</accession>
<comment type="catalytic activity">
    <reaction evidence="7">
        <text>a 3'-end 3'-phospho-ribonucleotide-RNA + a 5'-end dephospho-ribonucleoside-RNA + GTP = a ribonucleotidyl-ribonucleotide-RNA + GMP + diphosphate</text>
        <dbReference type="Rhea" id="RHEA:68076"/>
        <dbReference type="Rhea" id="RHEA-COMP:10463"/>
        <dbReference type="Rhea" id="RHEA-COMP:13936"/>
        <dbReference type="Rhea" id="RHEA-COMP:17355"/>
        <dbReference type="ChEBI" id="CHEBI:33019"/>
        <dbReference type="ChEBI" id="CHEBI:37565"/>
        <dbReference type="ChEBI" id="CHEBI:58115"/>
        <dbReference type="ChEBI" id="CHEBI:83062"/>
        <dbReference type="ChEBI" id="CHEBI:138284"/>
        <dbReference type="ChEBI" id="CHEBI:173118"/>
        <dbReference type="EC" id="6.5.1.8"/>
    </reaction>
</comment>
<dbReference type="GO" id="GO:0170057">
    <property type="term" value="F:RNA ligase (GTP) activity"/>
    <property type="evidence" value="ECO:0007669"/>
    <property type="project" value="UniProtKB-EC"/>
</dbReference>
<keyword evidence="5 9" id="KW-0342">GTP-binding</keyword>
<dbReference type="GO" id="GO:0005525">
    <property type="term" value="F:GTP binding"/>
    <property type="evidence" value="ECO:0007669"/>
    <property type="project" value="UniProtKB-KW"/>
</dbReference>
<protein>
    <recommendedName>
        <fullName evidence="1">3'-phosphate/5'-hydroxy nucleic acid ligase</fullName>
        <ecNumber evidence="1">6.5.1.8</ecNumber>
    </recommendedName>
</protein>
<feature type="binding site" evidence="9">
    <location>
        <begin position="248"/>
        <end position="252"/>
    </location>
    <ligand>
        <name>GMP</name>
        <dbReference type="ChEBI" id="CHEBI:58115"/>
    </ligand>
</feature>
<feature type="binding site" evidence="9">
    <location>
        <begin position="460"/>
        <end position="463"/>
    </location>
    <ligand>
        <name>GMP</name>
        <dbReference type="ChEBI" id="CHEBI:58115"/>
    </ligand>
</feature>
<evidence type="ECO:0000256" key="7">
    <source>
        <dbReference type="ARBA" id="ARBA00047746"/>
    </source>
</evidence>
<feature type="binding site" evidence="10">
    <location>
        <position position="249"/>
    </location>
    <ligand>
        <name>Mn(2+)</name>
        <dbReference type="ChEBI" id="CHEBI:29035"/>
        <label>1</label>
    </ligand>
</feature>
<name>A0A9P4UDF5_9PLEO</name>
<dbReference type="EC" id="6.5.1.8" evidence="1"/>
<evidence type="ECO:0000256" key="1">
    <source>
        <dbReference type="ARBA" id="ARBA00012726"/>
    </source>
</evidence>
<reference evidence="12" key="1">
    <citation type="journal article" date="2020" name="Stud. Mycol.">
        <title>101 Dothideomycetes genomes: a test case for predicting lifestyles and emergence of pathogens.</title>
        <authorList>
            <person name="Haridas S."/>
            <person name="Albert R."/>
            <person name="Binder M."/>
            <person name="Bloem J."/>
            <person name="Labutti K."/>
            <person name="Salamov A."/>
            <person name="Andreopoulos B."/>
            <person name="Baker S."/>
            <person name="Barry K."/>
            <person name="Bills G."/>
            <person name="Bluhm B."/>
            <person name="Cannon C."/>
            <person name="Castanera R."/>
            <person name="Culley D."/>
            <person name="Daum C."/>
            <person name="Ezra D."/>
            <person name="Gonzalez J."/>
            <person name="Henrissat B."/>
            <person name="Kuo A."/>
            <person name="Liang C."/>
            <person name="Lipzen A."/>
            <person name="Lutzoni F."/>
            <person name="Magnuson J."/>
            <person name="Mondo S."/>
            <person name="Nolan M."/>
            <person name="Ohm R."/>
            <person name="Pangilinan J."/>
            <person name="Park H.-J."/>
            <person name="Ramirez L."/>
            <person name="Alfaro M."/>
            <person name="Sun H."/>
            <person name="Tritt A."/>
            <person name="Yoshinaga Y."/>
            <person name="Zwiers L.-H."/>
            <person name="Turgeon B."/>
            <person name="Goodwin S."/>
            <person name="Spatafora J."/>
            <person name="Crous P."/>
            <person name="Grigoriev I."/>
        </authorList>
    </citation>
    <scope>NUCLEOTIDE SEQUENCE</scope>
    <source>
        <strain evidence="12">CBS 690.94</strain>
    </source>
</reference>
<comment type="cofactor">
    <cofactor evidence="10">
        <name>Mn(2+)</name>
        <dbReference type="ChEBI" id="CHEBI:29035"/>
    </cofactor>
    <text evidence="10">Binds 2 manganese ions per subunit.</text>
</comment>
<evidence type="ECO:0000256" key="8">
    <source>
        <dbReference type="PIRSR" id="PIRSR601233-1"/>
    </source>
</evidence>
<dbReference type="EMBL" id="MU001496">
    <property type="protein sequence ID" value="KAF2447784.1"/>
    <property type="molecule type" value="Genomic_DNA"/>
</dbReference>
<evidence type="ECO:0000256" key="3">
    <source>
        <dbReference type="ARBA" id="ARBA00022723"/>
    </source>
</evidence>
<keyword evidence="6 10" id="KW-0464">Manganese</keyword>
<feature type="binding site" evidence="10">
    <location>
        <position position="175"/>
    </location>
    <ligand>
        <name>Mn(2+)</name>
        <dbReference type="ChEBI" id="CHEBI:29035"/>
        <label>1</label>
    </ligand>
</feature>
<evidence type="ECO:0000256" key="11">
    <source>
        <dbReference type="SAM" id="MobiDB-lite"/>
    </source>
</evidence>
<feature type="binding site" evidence="10">
    <location>
        <position position="373"/>
    </location>
    <ligand>
        <name>Mn(2+)</name>
        <dbReference type="ChEBI" id="CHEBI:29035"/>
        <label>2</label>
    </ligand>
</feature>
<sequence>MHAHGLPPTRITIALNTNQTQRAPLLLPSSACTDPNSPTSIRNLVFKAAQSKLRIKKPSRVFIAGSGAELVGEEDWKSGVRNDVSLLVSAGEDYVGVNRDAGVHPQANPTCPVHVLASKAALDSLALAQLHTTARTLPGLVLAVGQPDLHPGTKFPIGAVFVSRGWIHPPLIGGDIGCGMAWYKTRLARGQVEGDRGRKVAEKLRGVEGAWRTVGERAEWLRDGEREGASCAAGEEWDGSVETIGAGNHFAEVQVVEEVEKGCGLGEGEVVLLVHSGSRGYGSSILKKYTSGGQVSLKEDSAEAREYLREHDRACRWAKASRDLIALRFLSCLEPGEPAWRLGKNDADAEDVHDAIARAKAELGARRVVDIWHNNVERVKWPPLPPAGEDTNEQSAASTSSQSDAYIHRKGAAPTLSPTTSLPLSILPLPGSRGTPTLILAPQFPSSTSHGLKNALSLAHGAGRSMSRAKALSTLSQKYKASSLLEPRGGNGTWVVCEAKDLVFEEAPEAYKDVEAVGEDLVEFGAARRVGWCRARVSYKCRDERGRAG</sequence>
<organism evidence="12 13">
    <name type="scientific">Karstenula rhodostoma CBS 690.94</name>
    <dbReference type="NCBI Taxonomy" id="1392251"/>
    <lineage>
        <taxon>Eukaryota</taxon>
        <taxon>Fungi</taxon>
        <taxon>Dikarya</taxon>
        <taxon>Ascomycota</taxon>
        <taxon>Pezizomycotina</taxon>
        <taxon>Dothideomycetes</taxon>
        <taxon>Pleosporomycetidae</taxon>
        <taxon>Pleosporales</taxon>
        <taxon>Massarineae</taxon>
        <taxon>Didymosphaeriaceae</taxon>
        <taxon>Karstenula</taxon>
    </lineage>
</organism>
<feature type="active site" description="GMP-histidine intermediate" evidence="8">
    <location>
        <position position="460"/>
    </location>
</feature>
<dbReference type="Proteomes" id="UP000799764">
    <property type="component" value="Unassembled WGS sequence"/>
</dbReference>